<protein>
    <submittedName>
        <fullName evidence="2">Uncharacterized protein</fullName>
    </submittedName>
</protein>
<proteinExistence type="predicted"/>
<sequence>MFPSAVFPTHAPTRSVLNYLPRPGGHPLPARSTSQGFHPIPFPTDQPLEIHPFAPFPSVKQTGAQSYTQHSDPFPLVPWESTIPGSMFKKQGRKWITVKHDTGENLSYYK</sequence>
<name>A0AA40C345_9PEZI</name>
<evidence type="ECO:0000313" key="3">
    <source>
        <dbReference type="Proteomes" id="UP001175000"/>
    </source>
</evidence>
<feature type="region of interest" description="Disordered" evidence="1">
    <location>
        <begin position="22"/>
        <end position="41"/>
    </location>
</feature>
<evidence type="ECO:0000256" key="1">
    <source>
        <dbReference type="SAM" id="MobiDB-lite"/>
    </source>
</evidence>
<dbReference type="Proteomes" id="UP001175000">
    <property type="component" value="Unassembled WGS sequence"/>
</dbReference>
<evidence type="ECO:0000313" key="2">
    <source>
        <dbReference type="EMBL" id="KAK0623601.1"/>
    </source>
</evidence>
<comment type="caution">
    <text evidence="2">The sequence shown here is derived from an EMBL/GenBank/DDBJ whole genome shotgun (WGS) entry which is preliminary data.</text>
</comment>
<keyword evidence="3" id="KW-1185">Reference proteome</keyword>
<gene>
    <name evidence="2" type="ORF">B0T14DRAFT_185105</name>
</gene>
<dbReference type="EMBL" id="JAULSU010000003">
    <property type="protein sequence ID" value="KAK0623601.1"/>
    <property type="molecule type" value="Genomic_DNA"/>
</dbReference>
<reference evidence="2" key="1">
    <citation type="submission" date="2023-06" db="EMBL/GenBank/DDBJ databases">
        <title>Genome-scale phylogeny and comparative genomics of the fungal order Sordariales.</title>
        <authorList>
            <consortium name="Lawrence Berkeley National Laboratory"/>
            <person name="Hensen N."/>
            <person name="Bonometti L."/>
            <person name="Westerberg I."/>
            <person name="Brannstrom I.O."/>
            <person name="Guillou S."/>
            <person name="Cros-Aarteil S."/>
            <person name="Calhoun S."/>
            <person name="Haridas S."/>
            <person name="Kuo A."/>
            <person name="Mondo S."/>
            <person name="Pangilinan J."/>
            <person name="Riley R."/>
            <person name="Labutti K."/>
            <person name="Andreopoulos B."/>
            <person name="Lipzen A."/>
            <person name="Chen C."/>
            <person name="Yanf M."/>
            <person name="Daum C."/>
            <person name="Ng V."/>
            <person name="Clum A."/>
            <person name="Steindorff A."/>
            <person name="Ohm R."/>
            <person name="Martin F."/>
            <person name="Silar P."/>
            <person name="Natvig D."/>
            <person name="Lalanne C."/>
            <person name="Gautier V."/>
            <person name="Ament-Velasquez S.L."/>
            <person name="Kruys A."/>
            <person name="Hutchinson M.I."/>
            <person name="Powell A.J."/>
            <person name="Barry K."/>
            <person name="Miller A.N."/>
            <person name="Grigoriev I.V."/>
            <person name="Debuchy R."/>
            <person name="Gladieux P."/>
            <person name="Thoren M.H."/>
            <person name="Johannesson H."/>
        </authorList>
    </citation>
    <scope>NUCLEOTIDE SEQUENCE</scope>
    <source>
        <strain evidence="2">CBS 606.72</strain>
    </source>
</reference>
<dbReference type="AlphaFoldDB" id="A0AA40C345"/>
<accession>A0AA40C345</accession>
<organism evidence="2 3">
    <name type="scientific">Immersiella caudata</name>
    <dbReference type="NCBI Taxonomy" id="314043"/>
    <lineage>
        <taxon>Eukaryota</taxon>
        <taxon>Fungi</taxon>
        <taxon>Dikarya</taxon>
        <taxon>Ascomycota</taxon>
        <taxon>Pezizomycotina</taxon>
        <taxon>Sordariomycetes</taxon>
        <taxon>Sordariomycetidae</taxon>
        <taxon>Sordariales</taxon>
        <taxon>Lasiosphaeriaceae</taxon>
        <taxon>Immersiella</taxon>
    </lineage>
</organism>